<dbReference type="AlphaFoldDB" id="A0A176W6K8"/>
<dbReference type="EMBL" id="LVLJ01001679">
    <property type="protein sequence ID" value="OAE28698.1"/>
    <property type="molecule type" value="Genomic_DNA"/>
</dbReference>
<sequence>MPLRRRITSGEMRAQRRHSARVHLRIESSTKHIGEAFGGLVNYLSPFFINFYRGMGMLTAAEQKRFALETEAADDEETLGGNEVASEENDTLLALHSAETDKSENEVKEQPKKKRKLQ</sequence>
<feature type="compositionally biased region" description="Basic and acidic residues" evidence="1">
    <location>
        <begin position="98"/>
        <end position="110"/>
    </location>
</feature>
<gene>
    <name evidence="2" type="ORF">AXG93_2091s1050</name>
</gene>
<comment type="caution">
    <text evidence="2">The sequence shown here is derived from an EMBL/GenBank/DDBJ whole genome shotgun (WGS) entry which is preliminary data.</text>
</comment>
<feature type="region of interest" description="Disordered" evidence="1">
    <location>
        <begin position="71"/>
        <end position="118"/>
    </location>
</feature>
<dbReference type="Proteomes" id="UP000077202">
    <property type="component" value="Unassembled WGS sequence"/>
</dbReference>
<organism evidence="2 3">
    <name type="scientific">Marchantia polymorpha subsp. ruderalis</name>
    <dbReference type="NCBI Taxonomy" id="1480154"/>
    <lineage>
        <taxon>Eukaryota</taxon>
        <taxon>Viridiplantae</taxon>
        <taxon>Streptophyta</taxon>
        <taxon>Embryophyta</taxon>
        <taxon>Marchantiophyta</taxon>
        <taxon>Marchantiopsida</taxon>
        <taxon>Marchantiidae</taxon>
        <taxon>Marchantiales</taxon>
        <taxon>Marchantiaceae</taxon>
        <taxon>Marchantia</taxon>
    </lineage>
</organism>
<evidence type="ECO:0000256" key="1">
    <source>
        <dbReference type="SAM" id="MobiDB-lite"/>
    </source>
</evidence>
<reference evidence="2" key="1">
    <citation type="submission" date="2016-03" db="EMBL/GenBank/DDBJ databases">
        <title>Mechanisms controlling the formation of the plant cell surface in tip-growing cells are functionally conserved among land plants.</title>
        <authorList>
            <person name="Honkanen S."/>
            <person name="Jones V.A."/>
            <person name="Morieri G."/>
            <person name="Champion C."/>
            <person name="Hetherington A.J."/>
            <person name="Kelly S."/>
            <person name="Saint-Marcoux D."/>
            <person name="Proust H."/>
            <person name="Prescott H."/>
            <person name="Dolan L."/>
        </authorList>
    </citation>
    <scope>NUCLEOTIDE SEQUENCE [LARGE SCALE GENOMIC DNA]</scope>
    <source>
        <tissue evidence="2">Whole gametophyte</tissue>
    </source>
</reference>
<accession>A0A176W6K8</accession>
<proteinExistence type="predicted"/>
<name>A0A176W6K8_MARPO</name>
<evidence type="ECO:0000313" key="3">
    <source>
        <dbReference type="Proteomes" id="UP000077202"/>
    </source>
</evidence>
<keyword evidence="3" id="KW-1185">Reference proteome</keyword>
<evidence type="ECO:0000313" key="2">
    <source>
        <dbReference type="EMBL" id="OAE28698.1"/>
    </source>
</evidence>
<protein>
    <submittedName>
        <fullName evidence="2">Uncharacterized protein</fullName>
    </submittedName>
</protein>